<evidence type="ECO:0000256" key="2">
    <source>
        <dbReference type="ARBA" id="ARBA00022679"/>
    </source>
</evidence>
<dbReference type="PANTHER" id="PTHR34136">
    <property type="match status" value="1"/>
</dbReference>
<dbReference type="AlphaFoldDB" id="A0A239VEN5"/>
<dbReference type="KEGG" id="dco:SAMEA4475696_0962"/>
<dbReference type="PANTHER" id="PTHR34136:SF1">
    <property type="entry name" value="UDP-N-ACETYL-D-MANNOSAMINURONIC ACID TRANSFERASE"/>
    <property type="match status" value="1"/>
</dbReference>
<evidence type="ECO:0000313" key="4">
    <source>
        <dbReference type="Proteomes" id="UP000242637"/>
    </source>
</evidence>
<dbReference type="EC" id="2.4.1.187" evidence="3"/>
<dbReference type="GO" id="GO:0047244">
    <property type="term" value="F:N-acetylglucosaminyldiphosphoundecaprenol N-acetyl-beta-D-mannosaminyltransferase activity"/>
    <property type="evidence" value="ECO:0007669"/>
    <property type="project" value="UniProtKB-EC"/>
</dbReference>
<proteinExistence type="predicted"/>
<reference evidence="3 4" key="1">
    <citation type="submission" date="2017-06" db="EMBL/GenBank/DDBJ databases">
        <authorList>
            <consortium name="Pathogen Informatics"/>
        </authorList>
    </citation>
    <scope>NUCLEOTIDE SEQUENCE [LARGE SCALE GENOMIC DNA]</scope>
    <source>
        <strain evidence="3 4">NCTC13039</strain>
    </source>
</reference>
<organism evidence="3 4">
    <name type="scientific">Dermatophilus congolensis</name>
    <dbReference type="NCBI Taxonomy" id="1863"/>
    <lineage>
        <taxon>Bacteria</taxon>
        <taxon>Bacillati</taxon>
        <taxon>Actinomycetota</taxon>
        <taxon>Actinomycetes</taxon>
        <taxon>Micrococcales</taxon>
        <taxon>Dermatophilaceae</taxon>
        <taxon>Dermatophilus</taxon>
    </lineage>
</organism>
<gene>
    <name evidence="3" type="primary">tagA</name>
    <name evidence="3" type="ORF">SAMEA4475696_00962</name>
</gene>
<dbReference type="CDD" id="cd06533">
    <property type="entry name" value="Glyco_transf_WecG_TagA"/>
    <property type="match status" value="1"/>
</dbReference>
<dbReference type="OrthoDB" id="9771846at2"/>
<dbReference type="NCBIfam" id="TIGR00696">
    <property type="entry name" value="wecG_tagA_cpsF"/>
    <property type="match status" value="1"/>
</dbReference>
<dbReference type="Proteomes" id="UP000242637">
    <property type="component" value="Chromosome 1"/>
</dbReference>
<protein>
    <submittedName>
        <fullName evidence="3">Putative N-acetylmannosaminyltransferase</fullName>
        <ecNumber evidence="3">2.4.1.187</ecNumber>
    </submittedName>
</protein>
<keyword evidence="4" id="KW-1185">Reference proteome</keyword>
<sequence length="431" mass="47697">MATPHTRLGDCPHHTDTSDRLIATALAVTFSPLLAARAAIAYATTGHVYEQHSRLGRNLTPITIRSFAGSAPGRRLPYLLSVARGDMCFIGPRPLDPEDAEAQPRRTPNITPGFLSPSRLRARLGIDYEPETLTCHQRLLSKDGIALTARYLIAEVLGGNGLATPATYTQLGLSITNTTMDEALTWCVEAARTRPASTLVFVNAACYNESAENPAYASALHHADRIFPDGIGAKLGARLHGVSLIANLNGTDMFPRLCERARNEGLSLFLLGARPGIAEAVAQNMTSKFPGLHIAGTRHGYFTSEEEPEVIATINNSGADILLIAFGVPNQELWIDQHRKQLNVGLIQGVGGLFDFYSGRIPRAPLWLREIGLEWVWRLVQEPGRMWRRYIVGNPRFLRRAWLDSRCTRHCRHHSTGQRPLLNYRDEYPEN</sequence>
<keyword evidence="2 3" id="KW-0808">Transferase</keyword>
<dbReference type="InterPro" id="IPR004629">
    <property type="entry name" value="WecG_TagA_CpsF"/>
</dbReference>
<accession>A0A239VEN5</accession>
<keyword evidence="1 3" id="KW-0328">Glycosyltransferase</keyword>
<name>A0A239VEN5_9MICO</name>
<dbReference type="Pfam" id="PF03808">
    <property type="entry name" value="Glyco_tran_WecG"/>
    <property type="match status" value="1"/>
</dbReference>
<dbReference type="EMBL" id="LT906453">
    <property type="protein sequence ID" value="SNV20279.1"/>
    <property type="molecule type" value="Genomic_DNA"/>
</dbReference>
<dbReference type="STRING" id="1121387.GCA_000429885_01125"/>
<evidence type="ECO:0000256" key="1">
    <source>
        <dbReference type="ARBA" id="ARBA00022676"/>
    </source>
</evidence>
<dbReference type="GeneID" id="63459207"/>
<dbReference type="RefSeq" id="WP_051277484.1">
    <property type="nucleotide sequence ID" value="NZ_JAAFNI010000001.1"/>
</dbReference>
<evidence type="ECO:0000313" key="3">
    <source>
        <dbReference type="EMBL" id="SNV20279.1"/>
    </source>
</evidence>